<dbReference type="GO" id="GO:0016853">
    <property type="term" value="F:isomerase activity"/>
    <property type="evidence" value="ECO:0007669"/>
    <property type="project" value="UniProtKB-KW"/>
</dbReference>
<dbReference type="AlphaFoldDB" id="A0A480AXW2"/>
<dbReference type="Proteomes" id="UP000301751">
    <property type="component" value="Unassembled WGS sequence"/>
</dbReference>
<dbReference type="Gene3D" id="3.90.226.10">
    <property type="entry name" value="2-enoyl-CoA Hydratase, Chain A, domain 1"/>
    <property type="match status" value="1"/>
</dbReference>
<evidence type="ECO:0000256" key="1">
    <source>
        <dbReference type="ARBA" id="ARBA00005254"/>
    </source>
</evidence>
<dbReference type="PANTHER" id="PTHR43459">
    <property type="entry name" value="ENOYL-COA HYDRATASE"/>
    <property type="match status" value="1"/>
</dbReference>
<evidence type="ECO:0000313" key="2">
    <source>
        <dbReference type="EMBL" id="GCL66151.1"/>
    </source>
</evidence>
<dbReference type="RefSeq" id="WP_137735852.1">
    <property type="nucleotide sequence ID" value="NZ_BJCL01000026.1"/>
</dbReference>
<sequence>MTSPYAELQLARDGDVAILTLDNPARLNPISATLQASLLRAIADLAADTSVRALVLTGAGRAFCSGADLAGGISTPDPQGRSPGNRAADAMHAVTNRIVLDLRALPMPVVCAINGVAAGGGLGLALAGDVVLAARSAYFYLPFMAKLGIVPDVGSTWFYQRLLGSGRATALTLLGDKLPAEKAAAWGLVWDCVDDAELLPRALATARQLATLPAHAALETRRAYDAAATSTLADQLAYEAERQRVLIDKPEFAEGVAAFLAKRTPAFPPRA</sequence>
<dbReference type="EMBL" id="BJCL01000026">
    <property type="protein sequence ID" value="GCL66151.1"/>
    <property type="molecule type" value="Genomic_DNA"/>
</dbReference>
<proteinExistence type="inferred from homology"/>
<reference evidence="3" key="1">
    <citation type="submission" date="2019-03" db="EMBL/GenBank/DDBJ databases">
        <title>Aquabacterium pictum sp.nov., the first bacteriochlorophyll a-containing freshwater bacterium in the genus Aquabacterium of the class Betaproteobacteria.</title>
        <authorList>
            <person name="Hirose S."/>
            <person name="Tank M."/>
            <person name="Hara E."/>
            <person name="Tamaki H."/>
            <person name="Takaichi S."/>
            <person name="Haruta S."/>
            <person name="Hanada S."/>
        </authorList>
    </citation>
    <scope>NUCLEOTIDE SEQUENCE [LARGE SCALE GENOMIC DNA]</scope>
    <source>
        <strain evidence="3">W35</strain>
    </source>
</reference>
<keyword evidence="3" id="KW-1185">Reference proteome</keyword>
<dbReference type="Pfam" id="PF00378">
    <property type="entry name" value="ECH_1"/>
    <property type="match status" value="1"/>
</dbReference>
<gene>
    <name evidence="2" type="ORF">AQPW35_52320</name>
</gene>
<evidence type="ECO:0000313" key="3">
    <source>
        <dbReference type="Proteomes" id="UP000301751"/>
    </source>
</evidence>
<comment type="similarity">
    <text evidence="1">Belongs to the enoyl-CoA hydratase/isomerase family.</text>
</comment>
<accession>A0A480AXW2</accession>
<organism evidence="2 3">
    <name type="scientific">Pseudaquabacterium pictum</name>
    <dbReference type="NCBI Taxonomy" id="2315236"/>
    <lineage>
        <taxon>Bacteria</taxon>
        <taxon>Pseudomonadati</taxon>
        <taxon>Pseudomonadota</taxon>
        <taxon>Betaproteobacteria</taxon>
        <taxon>Burkholderiales</taxon>
        <taxon>Sphaerotilaceae</taxon>
        <taxon>Pseudaquabacterium</taxon>
    </lineage>
</organism>
<dbReference type="InterPro" id="IPR029045">
    <property type="entry name" value="ClpP/crotonase-like_dom_sf"/>
</dbReference>
<dbReference type="CDD" id="cd06558">
    <property type="entry name" value="crotonase-like"/>
    <property type="match status" value="1"/>
</dbReference>
<dbReference type="InterPro" id="IPR001753">
    <property type="entry name" value="Enoyl-CoA_hydra/iso"/>
</dbReference>
<dbReference type="InterPro" id="IPR014748">
    <property type="entry name" value="Enoyl-CoA_hydra_C"/>
</dbReference>
<keyword evidence="2" id="KW-0413">Isomerase</keyword>
<dbReference type="OrthoDB" id="5291143at2"/>
<name>A0A480AXW2_9BURK</name>
<dbReference type="SUPFAM" id="SSF52096">
    <property type="entry name" value="ClpP/crotonase"/>
    <property type="match status" value="1"/>
</dbReference>
<comment type="caution">
    <text evidence="2">The sequence shown here is derived from an EMBL/GenBank/DDBJ whole genome shotgun (WGS) entry which is preliminary data.</text>
</comment>
<dbReference type="Gene3D" id="1.10.12.10">
    <property type="entry name" value="Lyase 2-enoyl-coa Hydratase, Chain A, domain 2"/>
    <property type="match status" value="1"/>
</dbReference>
<dbReference type="PANTHER" id="PTHR43459:SF1">
    <property type="entry name" value="EG:BACN32G11.4 PROTEIN"/>
    <property type="match status" value="1"/>
</dbReference>
<protein>
    <submittedName>
        <fullName evidence="2">2-(1,2-epoxy-1,2-dihydrophenyl)acetyl-CoA isomerase</fullName>
    </submittedName>
</protein>